<organism evidence="1 2">
    <name type="scientific">Colletotrichum gloeosporioides (strain Cg-14)</name>
    <name type="common">Anthracnose fungus</name>
    <name type="synonym">Glomerella cingulata</name>
    <dbReference type="NCBI Taxonomy" id="1237896"/>
    <lineage>
        <taxon>Eukaryota</taxon>
        <taxon>Fungi</taxon>
        <taxon>Dikarya</taxon>
        <taxon>Ascomycota</taxon>
        <taxon>Pezizomycotina</taxon>
        <taxon>Sordariomycetes</taxon>
        <taxon>Hypocreomycetidae</taxon>
        <taxon>Glomerellales</taxon>
        <taxon>Glomerellaceae</taxon>
        <taxon>Colletotrichum</taxon>
        <taxon>Colletotrichum gloeosporioides species complex</taxon>
    </lineage>
</organism>
<accession>T0K3H4</accession>
<dbReference type="InterPro" id="IPR008928">
    <property type="entry name" value="6-hairpin_glycosidase_sf"/>
</dbReference>
<proteinExistence type="predicted"/>
<dbReference type="GO" id="GO:0030245">
    <property type="term" value="P:cellulose catabolic process"/>
    <property type="evidence" value="ECO:0007669"/>
    <property type="project" value="InterPro"/>
</dbReference>
<reference evidence="2" key="1">
    <citation type="journal article" date="2013" name="Mol. Plant Microbe Interact.">
        <title>Global aspects of pacC regulation of pathogenicity genes in Colletotrichum gloeosporioides as revealed by transcriptome analysis.</title>
        <authorList>
            <person name="Alkan N."/>
            <person name="Meng X."/>
            <person name="Friedlander G."/>
            <person name="Reuveni E."/>
            <person name="Sukno S."/>
            <person name="Sherman A."/>
            <person name="Thon M."/>
            <person name="Fluhr R."/>
            <person name="Prusky D."/>
        </authorList>
    </citation>
    <scope>NUCLEOTIDE SEQUENCE [LARGE SCALE GENOMIC DNA]</scope>
    <source>
        <strain evidence="2">Cg-14</strain>
    </source>
</reference>
<comment type="caution">
    <text evidence="1">The sequence shown here is derived from an EMBL/GenBank/DDBJ whole genome shotgun (WGS) entry which is preliminary data.</text>
</comment>
<dbReference type="AlphaFoldDB" id="T0K3H4"/>
<dbReference type="EMBL" id="AMYD01003448">
    <property type="protein sequence ID" value="EQB46304.1"/>
    <property type="molecule type" value="Genomic_DNA"/>
</dbReference>
<dbReference type="Gene3D" id="1.50.10.10">
    <property type="match status" value="1"/>
</dbReference>
<evidence type="ECO:0000313" key="2">
    <source>
        <dbReference type="Proteomes" id="UP000015530"/>
    </source>
</evidence>
<name>T0K3H4_COLGC</name>
<protein>
    <submittedName>
        <fullName evidence="1">Uncharacterized protein</fullName>
    </submittedName>
</protein>
<gene>
    <name evidence="1" type="ORF">CGLO_14653</name>
</gene>
<dbReference type="SUPFAM" id="SSF48208">
    <property type="entry name" value="Six-hairpin glycosidases"/>
    <property type="match status" value="1"/>
</dbReference>
<dbReference type="Proteomes" id="UP000015530">
    <property type="component" value="Unassembled WGS sequence"/>
</dbReference>
<dbReference type="OrthoDB" id="2104167at2759"/>
<dbReference type="HOGENOM" id="CLU_2108836_0_0_1"/>
<dbReference type="Pfam" id="PF02011">
    <property type="entry name" value="Glyco_hydro_48"/>
    <property type="match status" value="1"/>
</dbReference>
<dbReference type="GO" id="GO:0008810">
    <property type="term" value="F:cellulase activity"/>
    <property type="evidence" value="ECO:0007669"/>
    <property type="project" value="InterPro"/>
</dbReference>
<evidence type="ECO:0000313" key="1">
    <source>
        <dbReference type="EMBL" id="EQB46304.1"/>
    </source>
</evidence>
<dbReference type="InterPro" id="IPR012341">
    <property type="entry name" value="6hp_glycosidase-like_sf"/>
</dbReference>
<sequence length="115" mass="13057">MAYEDAPVYLDPPSNNWFGMQAWPMERVAELYYIFVKDGDKTSENVQMAKSVITKWVSYALDYIFIGSRPMSDEEGYFLDEQGQRILGGTNVSVATTSAPGEFLASWKYCLERTA</sequence>
<dbReference type="InterPro" id="IPR000556">
    <property type="entry name" value="Glyco_hydro_48F"/>
</dbReference>